<evidence type="ECO:0000256" key="7">
    <source>
        <dbReference type="ARBA" id="ARBA00022692"/>
    </source>
</evidence>
<sequence length="512" mass="56363">MDTVLLSRVQFALTIMFHYIFPPLTIGLGIVLVYLDGQWLRTKDEAFKRAARFWTRVFALNFGIGVATGIVMEFEFGTNWATYSRFVGDVFGSALAAEGIFAFFLESGFLALLVFGWDRISPGLHFFATVMVALGSIFSSVWIVIANSWQQTPAGSSIVPILRDGEPWIVDGETMMRAEITDFWAMVFNPSTVHRLTHVWLGAFVMGAFFVMSVSAWYLLRNRHLDFAKRSFRGALALGLVSSLSLGLSGHFQAKNVYEHQPAKLAAFEGHYETTEGGTGLALFGWPDDEAQTLRHAITIPGVLSFMVHEDFGRPVLGLDSYRPEHRPKALIPFFSYRLMVGCGVFFMLVTLLAAWKLRRGTLFQSRWLLHVFVWSVIPAAAANQSGWVAAETARQPWIVHPSVQHDAGGALLRDADGFIAYGTVATDDGGERIAGLATTDGVSRAIRSSQVLRSIILFGLLYLLLGAIWAFLLYKKIEHGPDEGDGPEDDPILEGASSPVIDLVAGAGASR</sequence>
<evidence type="ECO:0000256" key="8">
    <source>
        <dbReference type="ARBA" id="ARBA00022723"/>
    </source>
</evidence>
<organism evidence="14 15">
    <name type="scientific">Saltatorellus ferox</name>
    <dbReference type="NCBI Taxonomy" id="2528018"/>
    <lineage>
        <taxon>Bacteria</taxon>
        <taxon>Pseudomonadati</taxon>
        <taxon>Planctomycetota</taxon>
        <taxon>Planctomycetia</taxon>
        <taxon>Planctomycetia incertae sedis</taxon>
        <taxon>Saltatorellus</taxon>
    </lineage>
</organism>
<dbReference type="Proteomes" id="UP000320390">
    <property type="component" value="Chromosome"/>
</dbReference>
<keyword evidence="6 13" id="KW-0349">Heme</keyword>
<evidence type="ECO:0000256" key="9">
    <source>
        <dbReference type="ARBA" id="ARBA00022982"/>
    </source>
</evidence>
<keyword evidence="3 13" id="KW-0813">Transport</keyword>
<dbReference type="AlphaFoldDB" id="A0A518EM93"/>
<feature type="transmembrane region" description="Helical" evidence="13">
    <location>
        <begin position="199"/>
        <end position="220"/>
    </location>
</feature>
<dbReference type="GO" id="GO:0020037">
    <property type="term" value="F:heme binding"/>
    <property type="evidence" value="ECO:0007669"/>
    <property type="project" value="TreeGrafter"/>
</dbReference>
<dbReference type="RefSeq" id="WP_145194629.1">
    <property type="nucleotide sequence ID" value="NZ_CP036434.1"/>
</dbReference>
<evidence type="ECO:0000256" key="10">
    <source>
        <dbReference type="ARBA" id="ARBA00022989"/>
    </source>
</evidence>
<name>A0A518EM93_9BACT</name>
<dbReference type="PANTHER" id="PTHR30365">
    <property type="entry name" value="CYTOCHROME D UBIQUINOL OXIDASE"/>
    <property type="match status" value="1"/>
</dbReference>
<feature type="transmembrane region" description="Helical" evidence="13">
    <location>
        <begin position="94"/>
        <end position="117"/>
    </location>
</feature>
<evidence type="ECO:0000256" key="6">
    <source>
        <dbReference type="ARBA" id="ARBA00022617"/>
    </source>
</evidence>
<evidence type="ECO:0000256" key="3">
    <source>
        <dbReference type="ARBA" id="ARBA00022448"/>
    </source>
</evidence>
<evidence type="ECO:0000256" key="2">
    <source>
        <dbReference type="ARBA" id="ARBA00009819"/>
    </source>
</evidence>
<dbReference type="PANTHER" id="PTHR30365:SF0">
    <property type="entry name" value="CYTOCHROME BD-I UBIQUINOL OXIDASE SUBUNIT 1"/>
    <property type="match status" value="1"/>
</dbReference>
<evidence type="ECO:0000256" key="4">
    <source>
        <dbReference type="ARBA" id="ARBA00022475"/>
    </source>
</evidence>
<reference evidence="14 15" key="1">
    <citation type="submission" date="2019-02" db="EMBL/GenBank/DDBJ databases">
        <title>Deep-cultivation of Planctomycetes and their phenomic and genomic characterization uncovers novel biology.</title>
        <authorList>
            <person name="Wiegand S."/>
            <person name="Jogler M."/>
            <person name="Boedeker C."/>
            <person name="Pinto D."/>
            <person name="Vollmers J."/>
            <person name="Rivas-Marin E."/>
            <person name="Kohn T."/>
            <person name="Peeters S.H."/>
            <person name="Heuer A."/>
            <person name="Rast P."/>
            <person name="Oberbeckmann S."/>
            <person name="Bunk B."/>
            <person name="Jeske O."/>
            <person name="Meyerdierks A."/>
            <person name="Storesund J.E."/>
            <person name="Kallscheuer N."/>
            <person name="Luecker S."/>
            <person name="Lage O.M."/>
            <person name="Pohl T."/>
            <person name="Merkel B.J."/>
            <person name="Hornburger P."/>
            <person name="Mueller R.-W."/>
            <person name="Bruemmer F."/>
            <person name="Labrenz M."/>
            <person name="Spormann A.M."/>
            <person name="Op den Camp H."/>
            <person name="Overmann J."/>
            <person name="Amann R."/>
            <person name="Jetten M.S.M."/>
            <person name="Mascher T."/>
            <person name="Medema M.H."/>
            <person name="Devos D.P."/>
            <person name="Kaster A.-K."/>
            <person name="Ovreas L."/>
            <person name="Rohde M."/>
            <person name="Galperin M.Y."/>
            <person name="Jogler C."/>
        </authorList>
    </citation>
    <scope>NUCLEOTIDE SEQUENCE [LARGE SCALE GENOMIC DNA]</scope>
    <source>
        <strain evidence="14 15">Poly30</strain>
    </source>
</reference>
<keyword evidence="5" id="KW-0997">Cell inner membrane</keyword>
<comment type="similarity">
    <text evidence="2 13">Belongs to the cytochrome ubiquinol oxidase subunit 1 family.</text>
</comment>
<dbReference type="OrthoDB" id="9807042at2"/>
<dbReference type="PIRSF" id="PIRSF006446">
    <property type="entry name" value="Cyt_quinol_oxidase_1"/>
    <property type="match status" value="1"/>
</dbReference>
<dbReference type="GO" id="GO:0019646">
    <property type="term" value="P:aerobic electron transport chain"/>
    <property type="evidence" value="ECO:0007669"/>
    <property type="project" value="InterPro"/>
</dbReference>
<proteinExistence type="inferred from homology"/>
<dbReference type="Pfam" id="PF01654">
    <property type="entry name" value="Cyt_bd_oxida_I"/>
    <property type="match status" value="1"/>
</dbReference>
<dbReference type="EMBL" id="CP036434">
    <property type="protein sequence ID" value="QDV05212.1"/>
    <property type="molecule type" value="Genomic_DNA"/>
</dbReference>
<feature type="transmembrane region" description="Helical" evidence="13">
    <location>
        <begin position="56"/>
        <end position="74"/>
    </location>
</feature>
<keyword evidence="10 13" id="KW-1133">Transmembrane helix</keyword>
<keyword evidence="15" id="KW-1185">Reference proteome</keyword>
<accession>A0A518EM93</accession>
<dbReference type="GO" id="GO:0070069">
    <property type="term" value="C:cytochrome complex"/>
    <property type="evidence" value="ECO:0007669"/>
    <property type="project" value="UniProtKB-UniRule"/>
</dbReference>
<evidence type="ECO:0000256" key="5">
    <source>
        <dbReference type="ARBA" id="ARBA00022519"/>
    </source>
</evidence>
<feature type="transmembrane region" description="Helical" evidence="13">
    <location>
        <begin position="124"/>
        <end position="145"/>
    </location>
</feature>
<feature type="transmembrane region" description="Helical" evidence="13">
    <location>
        <begin position="456"/>
        <end position="475"/>
    </location>
</feature>
<dbReference type="GO" id="GO:0005886">
    <property type="term" value="C:plasma membrane"/>
    <property type="evidence" value="ECO:0007669"/>
    <property type="project" value="UniProtKB-SubCell"/>
</dbReference>
<keyword evidence="4 13" id="KW-1003">Cell membrane</keyword>
<comment type="subcellular location">
    <subcellularLocation>
        <location evidence="1">Cell inner membrane</location>
        <topology evidence="1">Multi-pass membrane protein</topology>
    </subcellularLocation>
</comment>
<evidence type="ECO:0000313" key="15">
    <source>
        <dbReference type="Proteomes" id="UP000320390"/>
    </source>
</evidence>
<keyword evidence="7 13" id="KW-0812">Transmembrane</keyword>
<feature type="transmembrane region" description="Helical" evidence="13">
    <location>
        <begin position="335"/>
        <end position="356"/>
    </location>
</feature>
<evidence type="ECO:0000313" key="14">
    <source>
        <dbReference type="EMBL" id="QDV05212.1"/>
    </source>
</evidence>
<evidence type="ECO:0000256" key="12">
    <source>
        <dbReference type="ARBA" id="ARBA00023136"/>
    </source>
</evidence>
<dbReference type="GO" id="GO:0046872">
    <property type="term" value="F:metal ion binding"/>
    <property type="evidence" value="ECO:0007669"/>
    <property type="project" value="UniProtKB-UniRule"/>
</dbReference>
<keyword evidence="11 13" id="KW-0408">Iron</keyword>
<keyword evidence="8 13" id="KW-0479">Metal-binding</keyword>
<evidence type="ECO:0000256" key="11">
    <source>
        <dbReference type="ARBA" id="ARBA00023004"/>
    </source>
</evidence>
<evidence type="ECO:0000256" key="13">
    <source>
        <dbReference type="PIRNR" id="PIRNR006446"/>
    </source>
</evidence>
<protein>
    <submittedName>
        <fullName evidence="14">Cytochrome bd-I ubiquinol oxidase subunit 1</fullName>
    </submittedName>
</protein>
<feature type="transmembrane region" description="Helical" evidence="13">
    <location>
        <begin position="232"/>
        <end position="252"/>
    </location>
</feature>
<feature type="transmembrane region" description="Helical" evidence="13">
    <location>
        <begin position="12"/>
        <end position="35"/>
    </location>
</feature>
<dbReference type="GO" id="GO:0016682">
    <property type="term" value="F:oxidoreductase activity, acting on diphenols and related substances as donors, oxygen as acceptor"/>
    <property type="evidence" value="ECO:0007669"/>
    <property type="project" value="TreeGrafter"/>
</dbReference>
<dbReference type="InterPro" id="IPR002585">
    <property type="entry name" value="Cyt-d_ubiquinol_oxidase_su_1"/>
</dbReference>
<dbReference type="GO" id="GO:0009055">
    <property type="term" value="F:electron transfer activity"/>
    <property type="evidence" value="ECO:0007669"/>
    <property type="project" value="UniProtKB-UniRule"/>
</dbReference>
<evidence type="ECO:0000256" key="1">
    <source>
        <dbReference type="ARBA" id="ARBA00004429"/>
    </source>
</evidence>
<keyword evidence="9 13" id="KW-0249">Electron transport</keyword>
<keyword evidence="12 13" id="KW-0472">Membrane</keyword>
<gene>
    <name evidence="14" type="primary">cydA</name>
    <name evidence="14" type="ORF">Poly30_07080</name>
</gene>